<gene>
    <name evidence="1" type="ORF">ABNN70_09365</name>
</gene>
<dbReference type="SUPFAM" id="SSF140500">
    <property type="entry name" value="BAS1536-like"/>
    <property type="match status" value="1"/>
</dbReference>
<accession>A0AAU8IBS8</accession>
<evidence type="ECO:0000313" key="1">
    <source>
        <dbReference type="EMBL" id="XCJ15923.1"/>
    </source>
</evidence>
<dbReference type="InterPro" id="IPR037208">
    <property type="entry name" value="Spo0E-like_sf"/>
</dbReference>
<dbReference type="Pfam" id="PF09388">
    <property type="entry name" value="SpoOE-like"/>
    <property type="match status" value="1"/>
</dbReference>
<protein>
    <submittedName>
        <fullName evidence="1">Aspartyl-phosphate phosphatase Spo0E family protein</fullName>
    </submittedName>
</protein>
<proteinExistence type="predicted"/>
<dbReference type="AlphaFoldDB" id="A0AAU8IBS8"/>
<dbReference type="GO" id="GO:0043937">
    <property type="term" value="P:regulation of sporulation"/>
    <property type="evidence" value="ECO:0007669"/>
    <property type="project" value="InterPro"/>
</dbReference>
<dbReference type="InterPro" id="IPR036638">
    <property type="entry name" value="HLH_DNA-bd_sf"/>
</dbReference>
<sequence>MSDFPAANKSLTQRQVYPENIENKRNQLFHIAKIYGIYASETIRCSQELDLLIIKAQKELLQAN</sequence>
<reference evidence="1" key="1">
    <citation type="submission" date="2024-06" db="EMBL/GenBank/DDBJ databases">
        <authorList>
            <person name="Fan A."/>
            <person name="Zhang F.Y."/>
            <person name="Zhang L."/>
        </authorList>
    </citation>
    <scope>NUCLEOTIDE SEQUENCE</scope>
    <source>
        <strain evidence="1">Y61</strain>
    </source>
</reference>
<name>A0AAU8IBS8_9BACL</name>
<dbReference type="EMBL" id="CP159510">
    <property type="protein sequence ID" value="XCJ15923.1"/>
    <property type="molecule type" value="Genomic_DNA"/>
</dbReference>
<dbReference type="Gene3D" id="4.10.280.10">
    <property type="entry name" value="Helix-loop-helix DNA-binding domain"/>
    <property type="match status" value="1"/>
</dbReference>
<dbReference type="RefSeq" id="WP_129929108.1">
    <property type="nucleotide sequence ID" value="NZ_CP159510.1"/>
</dbReference>
<organism evidence="1">
    <name type="scientific">Sporolactobacillus sp. Y61</name>
    <dbReference type="NCBI Taxonomy" id="3160863"/>
    <lineage>
        <taxon>Bacteria</taxon>
        <taxon>Bacillati</taxon>
        <taxon>Bacillota</taxon>
        <taxon>Bacilli</taxon>
        <taxon>Bacillales</taxon>
        <taxon>Sporolactobacillaceae</taxon>
        <taxon>Sporolactobacillus</taxon>
    </lineage>
</organism>
<dbReference type="GO" id="GO:0046983">
    <property type="term" value="F:protein dimerization activity"/>
    <property type="evidence" value="ECO:0007669"/>
    <property type="project" value="InterPro"/>
</dbReference>
<dbReference type="InterPro" id="IPR018540">
    <property type="entry name" value="Spo0E-like"/>
</dbReference>